<comment type="cofactor">
    <cofactor evidence="6">
        <name>heme</name>
        <dbReference type="ChEBI" id="CHEBI:30413"/>
    </cofactor>
</comment>
<dbReference type="Gene3D" id="3.30.230.70">
    <property type="entry name" value="GHMP Kinase, N-terminal domain"/>
    <property type="match status" value="1"/>
</dbReference>
<reference evidence="9 10" key="1">
    <citation type="journal article" date="2020" name="IScience">
        <title>Genome Sequencing of the Endangered Kingdonia uniflora (Circaeasteraceae, Ranunculales) Reveals Potential Mechanisms of Evolutionary Specialization.</title>
        <authorList>
            <person name="Sun Y."/>
            <person name="Deng T."/>
            <person name="Zhang A."/>
            <person name="Moore M.J."/>
            <person name="Landis J.B."/>
            <person name="Lin N."/>
            <person name="Zhang H."/>
            <person name="Zhang X."/>
            <person name="Huang J."/>
            <person name="Zhang X."/>
            <person name="Sun H."/>
            <person name="Wang H."/>
        </authorList>
    </citation>
    <scope>NUCLEOTIDE SEQUENCE [LARGE SCALE GENOMIC DNA]</scope>
    <source>
        <strain evidence="9">TB1705</strain>
        <tissue evidence="9">Leaf</tissue>
    </source>
</reference>
<feature type="binding site" description="axial binding residue" evidence="6">
    <location>
        <position position="296"/>
    </location>
    <ligand>
        <name>heme</name>
        <dbReference type="ChEBI" id="CHEBI:30413"/>
    </ligand>
    <ligandPart>
        <name>Fe</name>
        <dbReference type="ChEBI" id="CHEBI:18248"/>
    </ligandPart>
</feature>
<keyword evidence="6" id="KW-0349">Heme</keyword>
<evidence type="ECO:0000256" key="2">
    <source>
        <dbReference type="ARBA" id="ARBA00004604"/>
    </source>
</evidence>
<dbReference type="FunFam" id="3.30.230.70:FF:000004">
    <property type="entry name" value="Exosome complex component Rrp41"/>
    <property type="match status" value="1"/>
</dbReference>
<keyword evidence="4" id="KW-0963">Cytoplasm</keyword>
<keyword evidence="6" id="KW-0408">Iron</keyword>
<dbReference type="GO" id="GO:0005506">
    <property type="term" value="F:iron ion binding"/>
    <property type="evidence" value="ECO:0007669"/>
    <property type="project" value="InterPro"/>
</dbReference>
<name>A0A7J7NXW9_9MAGN</name>
<evidence type="ECO:0000256" key="1">
    <source>
        <dbReference type="ARBA" id="ARBA00004496"/>
    </source>
</evidence>
<comment type="caution">
    <text evidence="9">The sequence shown here is derived from an EMBL/GenBank/DDBJ whole genome shotgun (WGS) entry which is preliminary data.</text>
</comment>
<dbReference type="PRINTS" id="PR00463">
    <property type="entry name" value="EP450I"/>
</dbReference>
<dbReference type="Pfam" id="PF03725">
    <property type="entry name" value="RNase_PH_C"/>
    <property type="match status" value="1"/>
</dbReference>
<dbReference type="GO" id="GO:0000176">
    <property type="term" value="C:nuclear exosome (RNase complex)"/>
    <property type="evidence" value="ECO:0007669"/>
    <property type="project" value="TreeGrafter"/>
</dbReference>
<sequence length="349" mass="39206">MRNTKVIAVVYGPREVQNWSQQINDKALVRYEYNMANFSTGDRMRKQKGDRRYTEISLVIRQTVEACILTHLMPCSQIYIFVQVLQADGGTRSACINAATLAVADAGIPTCYLVTSCSAGYLNSTPLLDLNYVEDSVGGVDVTVGIPAKFDKVTLIQMDVKLPMDTFENITQFTVEGCKEITNYIREVHFDCIYRDIGALSSKESKLLAGNHSIAQVIQETLRTSSIISFTLREAVENVELEGLLIPKGWKVIPLFRAIHHPEKIYPEHEKFNPSLFEAQPRPNTYLPFGIGGYSCPGSELAKLEMLVFLYHLTNDYRWKVVGEEEGIHYGSFPVPKGGLTLKITHKEE</sequence>
<keyword evidence="6" id="KW-0479">Metal-binding</keyword>
<organism evidence="9 10">
    <name type="scientific">Kingdonia uniflora</name>
    <dbReference type="NCBI Taxonomy" id="39325"/>
    <lineage>
        <taxon>Eukaryota</taxon>
        <taxon>Viridiplantae</taxon>
        <taxon>Streptophyta</taxon>
        <taxon>Embryophyta</taxon>
        <taxon>Tracheophyta</taxon>
        <taxon>Spermatophyta</taxon>
        <taxon>Magnoliopsida</taxon>
        <taxon>Ranunculales</taxon>
        <taxon>Circaeasteraceae</taxon>
        <taxon>Kingdonia</taxon>
    </lineage>
</organism>
<dbReference type="AlphaFoldDB" id="A0A7J7NXW9"/>
<dbReference type="SUPFAM" id="SSF54211">
    <property type="entry name" value="Ribosomal protein S5 domain 2-like"/>
    <property type="match status" value="1"/>
</dbReference>
<dbReference type="InterPro" id="IPR001128">
    <property type="entry name" value="Cyt_P450"/>
</dbReference>
<dbReference type="CDD" id="cd11370">
    <property type="entry name" value="RNase_PH_RRP41"/>
    <property type="match status" value="1"/>
</dbReference>
<dbReference type="GO" id="GO:0003723">
    <property type="term" value="F:RNA binding"/>
    <property type="evidence" value="ECO:0007669"/>
    <property type="project" value="TreeGrafter"/>
</dbReference>
<keyword evidence="10" id="KW-1185">Reference proteome</keyword>
<dbReference type="GO" id="GO:0000177">
    <property type="term" value="C:cytoplasmic exosome (RNase complex)"/>
    <property type="evidence" value="ECO:0007669"/>
    <property type="project" value="TreeGrafter"/>
</dbReference>
<comment type="subcellular location">
    <subcellularLocation>
        <location evidence="1">Cytoplasm</location>
    </subcellularLocation>
    <subcellularLocation>
        <location evidence="2">Nucleus</location>
        <location evidence="2">Nucleolus</location>
    </subcellularLocation>
</comment>
<gene>
    <name evidence="9" type="ORF">GIB67_029437</name>
</gene>
<dbReference type="PANTHER" id="PTHR11953:SF0">
    <property type="entry name" value="EXOSOME COMPLEX COMPONENT RRP41"/>
    <property type="match status" value="1"/>
</dbReference>
<evidence type="ECO:0000313" key="9">
    <source>
        <dbReference type="EMBL" id="KAF6172019.1"/>
    </source>
</evidence>
<dbReference type="GO" id="GO:0020037">
    <property type="term" value="F:heme binding"/>
    <property type="evidence" value="ECO:0007669"/>
    <property type="project" value="InterPro"/>
</dbReference>
<dbReference type="Proteomes" id="UP000541444">
    <property type="component" value="Unassembled WGS sequence"/>
</dbReference>
<dbReference type="InterPro" id="IPR050080">
    <property type="entry name" value="RNase_PH"/>
</dbReference>
<dbReference type="GO" id="GO:0004497">
    <property type="term" value="F:monooxygenase activity"/>
    <property type="evidence" value="ECO:0007669"/>
    <property type="project" value="InterPro"/>
</dbReference>
<dbReference type="InterPro" id="IPR027408">
    <property type="entry name" value="PNPase/RNase_PH_dom_sf"/>
</dbReference>
<dbReference type="GO" id="GO:0044550">
    <property type="term" value="P:secondary metabolite biosynthetic process"/>
    <property type="evidence" value="ECO:0007669"/>
    <property type="project" value="UniProtKB-ARBA"/>
</dbReference>
<evidence type="ECO:0008006" key="11">
    <source>
        <dbReference type="Google" id="ProtNLM"/>
    </source>
</evidence>
<dbReference type="Pfam" id="PF00067">
    <property type="entry name" value="p450"/>
    <property type="match status" value="1"/>
</dbReference>
<dbReference type="SUPFAM" id="SSF48264">
    <property type="entry name" value="Cytochrome P450"/>
    <property type="match status" value="1"/>
</dbReference>
<accession>A0A7J7NXW9</accession>
<dbReference type="PANTHER" id="PTHR11953">
    <property type="entry name" value="EXOSOME COMPLEX COMPONENT"/>
    <property type="match status" value="1"/>
</dbReference>
<dbReference type="InterPro" id="IPR036345">
    <property type="entry name" value="ExoRNase_PH_dom2_sf"/>
</dbReference>
<evidence type="ECO:0000259" key="8">
    <source>
        <dbReference type="Pfam" id="PF03725"/>
    </source>
</evidence>
<keyword evidence="5" id="KW-0271">Exosome</keyword>
<evidence type="ECO:0000256" key="5">
    <source>
        <dbReference type="ARBA" id="ARBA00022835"/>
    </source>
</evidence>
<dbReference type="InterPro" id="IPR001247">
    <property type="entry name" value="ExoRNase_PH_dom1"/>
</dbReference>
<protein>
    <recommendedName>
        <fullName evidence="11">Cytochrome P450</fullName>
    </recommendedName>
</protein>
<dbReference type="OrthoDB" id="1470350at2759"/>
<evidence type="ECO:0000259" key="7">
    <source>
        <dbReference type="Pfam" id="PF01138"/>
    </source>
</evidence>
<dbReference type="InterPro" id="IPR002401">
    <property type="entry name" value="Cyt_P450_E_grp-I"/>
</dbReference>
<evidence type="ECO:0000256" key="6">
    <source>
        <dbReference type="PIRSR" id="PIRSR602401-1"/>
    </source>
</evidence>
<evidence type="ECO:0000256" key="4">
    <source>
        <dbReference type="ARBA" id="ARBA00022490"/>
    </source>
</evidence>
<dbReference type="GO" id="GO:0034475">
    <property type="term" value="P:U4 snRNA 3'-end processing"/>
    <property type="evidence" value="ECO:0007669"/>
    <property type="project" value="TreeGrafter"/>
</dbReference>
<dbReference type="SUPFAM" id="SSF55666">
    <property type="entry name" value="Ribonuclease PH domain 2-like"/>
    <property type="match status" value="1"/>
</dbReference>
<feature type="domain" description="Exoribonuclease phosphorolytic" evidence="8">
    <location>
        <begin position="113"/>
        <end position="174"/>
    </location>
</feature>
<dbReference type="GO" id="GO:0016075">
    <property type="term" value="P:rRNA catabolic process"/>
    <property type="evidence" value="ECO:0007669"/>
    <property type="project" value="TreeGrafter"/>
</dbReference>
<dbReference type="Pfam" id="PF01138">
    <property type="entry name" value="RNase_PH"/>
    <property type="match status" value="1"/>
</dbReference>
<dbReference type="Gene3D" id="1.10.630.10">
    <property type="entry name" value="Cytochrome P450"/>
    <property type="match status" value="1"/>
</dbReference>
<dbReference type="EMBL" id="JACGCM010000445">
    <property type="protein sequence ID" value="KAF6172019.1"/>
    <property type="molecule type" value="Genomic_DNA"/>
</dbReference>
<comment type="similarity">
    <text evidence="3">Belongs to the RNase PH family.</text>
</comment>
<evidence type="ECO:0000256" key="3">
    <source>
        <dbReference type="ARBA" id="ARBA00006678"/>
    </source>
</evidence>
<dbReference type="GO" id="GO:0071028">
    <property type="term" value="P:nuclear mRNA surveillance"/>
    <property type="evidence" value="ECO:0007669"/>
    <property type="project" value="TreeGrafter"/>
</dbReference>
<dbReference type="InterPro" id="IPR015847">
    <property type="entry name" value="ExoRNase_PH_dom2"/>
</dbReference>
<evidence type="ECO:0000313" key="10">
    <source>
        <dbReference type="Proteomes" id="UP000541444"/>
    </source>
</evidence>
<proteinExistence type="inferred from homology"/>
<dbReference type="GO" id="GO:0005730">
    <property type="term" value="C:nucleolus"/>
    <property type="evidence" value="ECO:0007669"/>
    <property type="project" value="UniProtKB-SubCell"/>
</dbReference>
<feature type="domain" description="Exoribonuclease phosphorolytic" evidence="7">
    <location>
        <begin position="2"/>
        <end position="109"/>
    </location>
</feature>
<dbReference type="InterPro" id="IPR020568">
    <property type="entry name" value="Ribosomal_Su5_D2-typ_SF"/>
</dbReference>
<dbReference type="GO" id="GO:0016705">
    <property type="term" value="F:oxidoreductase activity, acting on paired donors, with incorporation or reduction of molecular oxygen"/>
    <property type="evidence" value="ECO:0007669"/>
    <property type="project" value="InterPro"/>
</dbReference>
<dbReference type="GO" id="GO:0071051">
    <property type="term" value="P:poly(A)-dependent snoRNA 3'-end processing"/>
    <property type="evidence" value="ECO:0007669"/>
    <property type="project" value="TreeGrafter"/>
</dbReference>
<dbReference type="InterPro" id="IPR036396">
    <property type="entry name" value="Cyt_P450_sf"/>
</dbReference>